<dbReference type="EMBL" id="JAGMWT010000012">
    <property type="protein sequence ID" value="KAH7119140.1"/>
    <property type="molecule type" value="Genomic_DNA"/>
</dbReference>
<name>A0A9P9DGR8_9PLEO</name>
<proteinExistence type="predicted"/>
<evidence type="ECO:0000256" key="1">
    <source>
        <dbReference type="SAM" id="MobiDB-lite"/>
    </source>
</evidence>
<evidence type="ECO:0000313" key="2">
    <source>
        <dbReference type="EMBL" id="KAH7119140.1"/>
    </source>
</evidence>
<comment type="caution">
    <text evidence="2">The sequence shown here is derived from an EMBL/GenBank/DDBJ whole genome shotgun (WGS) entry which is preliminary data.</text>
</comment>
<feature type="region of interest" description="Disordered" evidence="1">
    <location>
        <begin position="1"/>
        <end position="26"/>
    </location>
</feature>
<dbReference type="AlphaFoldDB" id="A0A9P9DGR8"/>
<gene>
    <name evidence="2" type="ORF">B0J11DRAFT_86431</name>
</gene>
<feature type="compositionally biased region" description="Polar residues" evidence="1">
    <location>
        <begin position="1"/>
        <end position="21"/>
    </location>
</feature>
<feature type="region of interest" description="Disordered" evidence="1">
    <location>
        <begin position="90"/>
        <end position="183"/>
    </location>
</feature>
<organism evidence="2 3">
    <name type="scientific">Dendryphion nanum</name>
    <dbReference type="NCBI Taxonomy" id="256645"/>
    <lineage>
        <taxon>Eukaryota</taxon>
        <taxon>Fungi</taxon>
        <taxon>Dikarya</taxon>
        <taxon>Ascomycota</taxon>
        <taxon>Pezizomycotina</taxon>
        <taxon>Dothideomycetes</taxon>
        <taxon>Pleosporomycetidae</taxon>
        <taxon>Pleosporales</taxon>
        <taxon>Torulaceae</taxon>
        <taxon>Dendryphion</taxon>
    </lineage>
</organism>
<feature type="region of interest" description="Disordered" evidence="1">
    <location>
        <begin position="416"/>
        <end position="448"/>
    </location>
</feature>
<feature type="compositionally biased region" description="Polar residues" evidence="1">
    <location>
        <begin position="330"/>
        <end position="344"/>
    </location>
</feature>
<evidence type="ECO:0000313" key="3">
    <source>
        <dbReference type="Proteomes" id="UP000700596"/>
    </source>
</evidence>
<feature type="compositionally biased region" description="Basic and acidic residues" evidence="1">
    <location>
        <begin position="158"/>
        <end position="178"/>
    </location>
</feature>
<keyword evidence="3" id="KW-1185">Reference proteome</keyword>
<feature type="region of interest" description="Disordered" evidence="1">
    <location>
        <begin position="294"/>
        <end position="360"/>
    </location>
</feature>
<dbReference type="OrthoDB" id="5426191at2759"/>
<sequence>MSSQAIEARSLSTLTTLASNPPQYPRNPTHVSHQPLVLYIARVPGSKDVFLSPMKPRDKVVTAEDIENSLYFIHVDQPEDVRLRNPFAESVPTGAREESPTRPLVQRKAVPASGTLDAPKRKPVAGSLTPASGFGGRQGAFMAENPNRSSGLLTPEYTQRHSYDSSQYREENKPRFPPHEISGLANSSGTFLTLIRRDPTSGAQWNVARIEDRPVLDVSSSSIQNPDMKKQAGAPLNIEITNPGYSKFIHAENLVRQSTDLSMRAQNPQGSQVYTPLDGDMAEPGNTFQRRLWMEGANPPNGGFGHRRFNSQDAVQNRRSPRASGEWPQQERSSMDLRSSQASLHLSREDSYNPSGYSEKQSSFRGYVFESPWHGRCEFVTGAGGGSLKCRHVVPGLQGALPVAMSVSELRFNLPGSSRASTPMGEESSKRPSFFHRPKDSRHNSSMSEMDLSLGQEHAGGGFGGKQAKLGKLIIEDEGLKMLDLLVAANMSLWWRAYEKVDARSRGDRSSF</sequence>
<reference evidence="2" key="1">
    <citation type="journal article" date="2021" name="Nat. Commun.">
        <title>Genetic determinants of endophytism in the Arabidopsis root mycobiome.</title>
        <authorList>
            <person name="Mesny F."/>
            <person name="Miyauchi S."/>
            <person name="Thiergart T."/>
            <person name="Pickel B."/>
            <person name="Atanasova L."/>
            <person name="Karlsson M."/>
            <person name="Huettel B."/>
            <person name="Barry K.W."/>
            <person name="Haridas S."/>
            <person name="Chen C."/>
            <person name="Bauer D."/>
            <person name="Andreopoulos W."/>
            <person name="Pangilinan J."/>
            <person name="LaButti K."/>
            <person name="Riley R."/>
            <person name="Lipzen A."/>
            <person name="Clum A."/>
            <person name="Drula E."/>
            <person name="Henrissat B."/>
            <person name="Kohler A."/>
            <person name="Grigoriev I.V."/>
            <person name="Martin F.M."/>
            <person name="Hacquard S."/>
        </authorList>
    </citation>
    <scope>NUCLEOTIDE SEQUENCE</scope>
    <source>
        <strain evidence="2">MPI-CAGE-CH-0243</strain>
    </source>
</reference>
<protein>
    <submittedName>
        <fullName evidence="2">Uncharacterized protein</fullName>
    </submittedName>
</protein>
<dbReference type="Proteomes" id="UP000700596">
    <property type="component" value="Unassembled WGS sequence"/>
</dbReference>
<accession>A0A9P9DGR8</accession>